<dbReference type="Proteomes" id="UP000051448">
    <property type="component" value="Unassembled WGS sequence"/>
</dbReference>
<name>A0A0R1MG62_9LACO</name>
<dbReference type="RefSeq" id="WP_057870297.1">
    <property type="nucleotide sequence ID" value="NZ_AZDX01000053.1"/>
</dbReference>
<dbReference type="GeneID" id="98310183"/>
<dbReference type="EMBL" id="AZDX01000053">
    <property type="protein sequence ID" value="KRL04916.1"/>
    <property type="molecule type" value="Genomic_DNA"/>
</dbReference>
<comment type="caution">
    <text evidence="1">The sequence shown here is derived from an EMBL/GenBank/DDBJ whole genome shotgun (WGS) entry which is preliminary data.</text>
</comment>
<sequence>MITRSRFKQNEKVAVINEFSELITGIIRNIDSYGGNTFYDVKHNDGYIKHIPESSIYSMPKQKSLSRKAMDFSIEYHEDSINELIIVANYVSCVSELEELSAVVYLQDILTKGCSLEKLEIEFSKEIVAAVVALTKKKEETDRVYLRRLKVNDWARVIKIGDFIYKQSLLQINDSAKEKYWKDVYFLENKKVI</sequence>
<accession>A0A0R1MG62</accession>
<evidence type="ECO:0000313" key="2">
    <source>
        <dbReference type="Proteomes" id="UP000051448"/>
    </source>
</evidence>
<gene>
    <name evidence="1" type="ORF">FC92_GL001748</name>
</gene>
<keyword evidence="2" id="KW-1185">Reference proteome</keyword>
<evidence type="ECO:0000313" key="1">
    <source>
        <dbReference type="EMBL" id="KRL04916.1"/>
    </source>
</evidence>
<dbReference type="STRING" id="1423759.FC92_GL001748"/>
<dbReference type="PATRIC" id="fig|1423759.3.peg.1828"/>
<reference evidence="1 2" key="1">
    <citation type="journal article" date="2015" name="Genome Announc.">
        <title>Expanding the biotechnology potential of lactobacilli through comparative genomics of 213 strains and associated genera.</title>
        <authorList>
            <person name="Sun Z."/>
            <person name="Harris H.M."/>
            <person name="McCann A."/>
            <person name="Guo C."/>
            <person name="Argimon S."/>
            <person name="Zhang W."/>
            <person name="Yang X."/>
            <person name="Jeffery I.B."/>
            <person name="Cooney J.C."/>
            <person name="Kagawa T.F."/>
            <person name="Liu W."/>
            <person name="Song Y."/>
            <person name="Salvetti E."/>
            <person name="Wrobel A."/>
            <person name="Rasinkangas P."/>
            <person name="Parkhill J."/>
            <person name="Rea M.C."/>
            <person name="O'Sullivan O."/>
            <person name="Ritari J."/>
            <person name="Douillard F.P."/>
            <person name="Paul Ross R."/>
            <person name="Yang R."/>
            <person name="Briner A.E."/>
            <person name="Felis G.E."/>
            <person name="de Vos W.M."/>
            <person name="Barrangou R."/>
            <person name="Klaenhammer T.R."/>
            <person name="Caufield P.W."/>
            <person name="Cui Y."/>
            <person name="Zhang H."/>
            <person name="O'Toole P.W."/>
        </authorList>
    </citation>
    <scope>NUCLEOTIDE SEQUENCE [LARGE SCALE GENOMIC DNA]</scope>
    <source>
        <strain evidence="1 2">DSM 19519</strain>
    </source>
</reference>
<proteinExistence type="predicted"/>
<dbReference type="Gene3D" id="1.10.3210.10">
    <property type="entry name" value="Hypothetical protein af1432"/>
    <property type="match status" value="1"/>
</dbReference>
<organism evidence="1 2">
    <name type="scientific">Liquorilactobacillus hordei DSM 19519</name>
    <dbReference type="NCBI Taxonomy" id="1423759"/>
    <lineage>
        <taxon>Bacteria</taxon>
        <taxon>Bacillati</taxon>
        <taxon>Bacillota</taxon>
        <taxon>Bacilli</taxon>
        <taxon>Lactobacillales</taxon>
        <taxon>Lactobacillaceae</taxon>
        <taxon>Liquorilactobacillus</taxon>
    </lineage>
</organism>
<dbReference type="AlphaFoldDB" id="A0A0R1MG62"/>
<protein>
    <submittedName>
        <fullName evidence="1">Uncharacterized protein</fullName>
    </submittedName>
</protein>